<dbReference type="AlphaFoldDB" id="A0A3B1ADM6"/>
<sequence length="198" mass="21003">MSEANQYQAPSSNVETAPSTEYGTVNWLSASGRLGRIRYIAYSFGLSFAAMIVIGIAMALFGAGLSMFAGGGEAANAGMGIGAMVFMLVIGVLYIGVIVVSIMLVIQRVHDFNASGWLCLLYFVPLVNLVFFLLLIFLPGTDGENQYGLKTPPNGASTIIVILIALLIPVMGILAAISIPAYQGYVEAARQAQMEQSH</sequence>
<dbReference type="EMBL" id="UOFS01000040">
    <property type="protein sequence ID" value="VAW99730.1"/>
    <property type="molecule type" value="Genomic_DNA"/>
</dbReference>
<feature type="transmembrane region" description="Helical" evidence="1">
    <location>
        <begin position="158"/>
        <end position="182"/>
    </location>
</feature>
<keyword evidence="1" id="KW-0812">Transmembrane</keyword>
<keyword evidence="1" id="KW-0472">Membrane</keyword>
<dbReference type="PANTHER" id="PTHR34980">
    <property type="entry name" value="INNER MEMBRANE PROTEIN-RELATED-RELATED"/>
    <property type="match status" value="1"/>
</dbReference>
<dbReference type="GO" id="GO:0005886">
    <property type="term" value="C:plasma membrane"/>
    <property type="evidence" value="ECO:0007669"/>
    <property type="project" value="TreeGrafter"/>
</dbReference>
<evidence type="ECO:0008006" key="3">
    <source>
        <dbReference type="Google" id="ProtNLM"/>
    </source>
</evidence>
<accession>A0A3B1ADM6</accession>
<protein>
    <recommendedName>
        <fullName evidence="3">DUF805 domain-containing protein</fullName>
    </recommendedName>
</protein>
<evidence type="ECO:0000313" key="2">
    <source>
        <dbReference type="EMBL" id="VAW99730.1"/>
    </source>
</evidence>
<dbReference type="InterPro" id="IPR008523">
    <property type="entry name" value="DUF805"/>
</dbReference>
<dbReference type="Pfam" id="PF05656">
    <property type="entry name" value="DUF805"/>
    <property type="match status" value="1"/>
</dbReference>
<reference evidence="2" key="1">
    <citation type="submission" date="2018-06" db="EMBL/GenBank/DDBJ databases">
        <authorList>
            <person name="Zhirakovskaya E."/>
        </authorList>
    </citation>
    <scope>NUCLEOTIDE SEQUENCE</scope>
</reference>
<gene>
    <name evidence="2" type="ORF">MNBD_GAMMA22-2905</name>
</gene>
<feature type="transmembrane region" description="Helical" evidence="1">
    <location>
        <begin position="81"/>
        <end position="106"/>
    </location>
</feature>
<evidence type="ECO:0000256" key="1">
    <source>
        <dbReference type="SAM" id="Phobius"/>
    </source>
</evidence>
<feature type="transmembrane region" description="Helical" evidence="1">
    <location>
        <begin position="39"/>
        <end position="61"/>
    </location>
</feature>
<keyword evidence="1" id="KW-1133">Transmembrane helix</keyword>
<proteinExistence type="predicted"/>
<feature type="transmembrane region" description="Helical" evidence="1">
    <location>
        <begin position="118"/>
        <end position="138"/>
    </location>
</feature>
<organism evidence="2">
    <name type="scientific">hydrothermal vent metagenome</name>
    <dbReference type="NCBI Taxonomy" id="652676"/>
    <lineage>
        <taxon>unclassified sequences</taxon>
        <taxon>metagenomes</taxon>
        <taxon>ecological metagenomes</taxon>
    </lineage>
</organism>
<name>A0A3B1ADM6_9ZZZZ</name>
<dbReference type="PANTHER" id="PTHR34980:SF3">
    <property type="entry name" value="BLR8105 PROTEIN"/>
    <property type="match status" value="1"/>
</dbReference>